<evidence type="ECO:0000313" key="4">
    <source>
        <dbReference type="Proteomes" id="UP000268727"/>
    </source>
</evidence>
<dbReference type="AlphaFoldDB" id="A0A3N1HGD4"/>
<dbReference type="RefSeq" id="WP_170184871.1">
    <property type="nucleotide sequence ID" value="NZ_RJKM01000001.1"/>
</dbReference>
<feature type="signal peptide" evidence="2">
    <location>
        <begin position="1"/>
        <end position="23"/>
    </location>
</feature>
<gene>
    <name evidence="3" type="ORF">EDD40_6791</name>
</gene>
<evidence type="ECO:0000256" key="1">
    <source>
        <dbReference type="SAM" id="Phobius"/>
    </source>
</evidence>
<name>A0A3N1HGD4_9PSEU</name>
<sequence>MQFARVGALVGAAVAAVAATVFAAVPASAHTPKLEASCKDGTTTLSVKLTAYSQNKTNHIKVTLDDAQELENKDFKAGFEGKYSASGDVKRVFVVEVTAGDNAQYSFKETKTVEACVVPTTTTTTTTTTTVETTTEETEPTTTTTTVEVTTSESSAPATSTTTTTTAAVVPVADTGDGLANTGASIAIPLVIGVILLGGGAALLIVLRRRAANN</sequence>
<organism evidence="3 4">
    <name type="scientific">Saccharothrix texasensis</name>
    <dbReference type="NCBI Taxonomy" id="103734"/>
    <lineage>
        <taxon>Bacteria</taxon>
        <taxon>Bacillati</taxon>
        <taxon>Actinomycetota</taxon>
        <taxon>Actinomycetes</taxon>
        <taxon>Pseudonocardiales</taxon>
        <taxon>Pseudonocardiaceae</taxon>
        <taxon>Saccharothrix</taxon>
    </lineage>
</organism>
<evidence type="ECO:0000256" key="2">
    <source>
        <dbReference type="SAM" id="SignalP"/>
    </source>
</evidence>
<keyword evidence="1" id="KW-1133">Transmembrane helix</keyword>
<keyword evidence="1" id="KW-0812">Transmembrane</keyword>
<keyword evidence="2" id="KW-0732">Signal</keyword>
<dbReference type="EMBL" id="RJKM01000001">
    <property type="protein sequence ID" value="ROP41362.1"/>
    <property type="molecule type" value="Genomic_DNA"/>
</dbReference>
<evidence type="ECO:0008006" key="5">
    <source>
        <dbReference type="Google" id="ProtNLM"/>
    </source>
</evidence>
<keyword evidence="4" id="KW-1185">Reference proteome</keyword>
<proteinExistence type="predicted"/>
<feature type="transmembrane region" description="Helical" evidence="1">
    <location>
        <begin position="186"/>
        <end position="207"/>
    </location>
</feature>
<dbReference type="Proteomes" id="UP000268727">
    <property type="component" value="Unassembled WGS sequence"/>
</dbReference>
<protein>
    <recommendedName>
        <fullName evidence="5">LPXTG-motif cell wall-anchored protein</fullName>
    </recommendedName>
</protein>
<evidence type="ECO:0000313" key="3">
    <source>
        <dbReference type="EMBL" id="ROP41362.1"/>
    </source>
</evidence>
<comment type="caution">
    <text evidence="3">The sequence shown here is derived from an EMBL/GenBank/DDBJ whole genome shotgun (WGS) entry which is preliminary data.</text>
</comment>
<accession>A0A3N1HGD4</accession>
<keyword evidence="1" id="KW-0472">Membrane</keyword>
<reference evidence="3 4" key="1">
    <citation type="submission" date="2018-11" db="EMBL/GenBank/DDBJ databases">
        <title>Sequencing the genomes of 1000 actinobacteria strains.</title>
        <authorList>
            <person name="Klenk H.-P."/>
        </authorList>
    </citation>
    <scope>NUCLEOTIDE SEQUENCE [LARGE SCALE GENOMIC DNA]</scope>
    <source>
        <strain evidence="3 4">DSM 44231</strain>
    </source>
</reference>
<feature type="chain" id="PRO_5039026558" description="LPXTG-motif cell wall-anchored protein" evidence="2">
    <location>
        <begin position="24"/>
        <end position="214"/>
    </location>
</feature>